<gene>
    <name evidence="3" type="ORF">AGOR_G00093100</name>
</gene>
<keyword evidence="2" id="KW-0472">Membrane</keyword>
<reference evidence="3" key="1">
    <citation type="submission" date="2021-01" db="EMBL/GenBank/DDBJ databases">
        <authorList>
            <person name="Zahm M."/>
            <person name="Roques C."/>
            <person name="Cabau C."/>
            <person name="Klopp C."/>
            <person name="Donnadieu C."/>
            <person name="Jouanno E."/>
            <person name="Lampietro C."/>
            <person name="Louis A."/>
            <person name="Herpin A."/>
            <person name="Echchiki A."/>
            <person name="Berthelot C."/>
            <person name="Parey E."/>
            <person name="Roest-Crollius H."/>
            <person name="Braasch I."/>
            <person name="Postlethwait J."/>
            <person name="Bobe J."/>
            <person name="Montfort J."/>
            <person name="Bouchez O."/>
            <person name="Begum T."/>
            <person name="Mejri S."/>
            <person name="Adams A."/>
            <person name="Chen W.-J."/>
            <person name="Guiguen Y."/>
        </authorList>
    </citation>
    <scope>NUCLEOTIDE SEQUENCE</scope>
    <source>
        <tissue evidence="3">Blood</tissue>
    </source>
</reference>
<proteinExistence type="predicted"/>
<accession>A0A8T3DG71</accession>
<protein>
    <submittedName>
        <fullName evidence="3">Uncharacterized protein</fullName>
    </submittedName>
</protein>
<keyword evidence="2" id="KW-1133">Transmembrane helix</keyword>
<evidence type="ECO:0000256" key="1">
    <source>
        <dbReference type="SAM" id="MobiDB-lite"/>
    </source>
</evidence>
<evidence type="ECO:0000256" key="2">
    <source>
        <dbReference type="SAM" id="Phobius"/>
    </source>
</evidence>
<sequence>MLSNAMDAESTTNGPGLVIAICVVAILFGILCIVLALCRRRRAGQTQVYEEVEQGQRQKRAADTNIMMQETKEGDKE</sequence>
<dbReference type="AlphaFoldDB" id="A0A8T3DG71"/>
<evidence type="ECO:0000313" key="3">
    <source>
        <dbReference type="EMBL" id="KAI1896273.1"/>
    </source>
</evidence>
<name>A0A8T3DG71_9TELE</name>
<comment type="caution">
    <text evidence="3">The sequence shown here is derived from an EMBL/GenBank/DDBJ whole genome shotgun (WGS) entry which is preliminary data.</text>
</comment>
<organism evidence="3 4">
    <name type="scientific">Albula goreensis</name>
    <dbReference type="NCBI Taxonomy" id="1534307"/>
    <lineage>
        <taxon>Eukaryota</taxon>
        <taxon>Metazoa</taxon>
        <taxon>Chordata</taxon>
        <taxon>Craniata</taxon>
        <taxon>Vertebrata</taxon>
        <taxon>Euteleostomi</taxon>
        <taxon>Actinopterygii</taxon>
        <taxon>Neopterygii</taxon>
        <taxon>Teleostei</taxon>
        <taxon>Albuliformes</taxon>
        <taxon>Albulidae</taxon>
        <taxon>Albula</taxon>
    </lineage>
</organism>
<feature type="region of interest" description="Disordered" evidence="1">
    <location>
        <begin position="49"/>
        <end position="77"/>
    </location>
</feature>
<feature type="transmembrane region" description="Helical" evidence="2">
    <location>
        <begin position="16"/>
        <end position="38"/>
    </location>
</feature>
<keyword evidence="4" id="KW-1185">Reference proteome</keyword>
<evidence type="ECO:0000313" key="4">
    <source>
        <dbReference type="Proteomes" id="UP000829720"/>
    </source>
</evidence>
<dbReference type="Proteomes" id="UP000829720">
    <property type="component" value="Unassembled WGS sequence"/>
</dbReference>
<dbReference type="EMBL" id="JAERUA010000008">
    <property type="protein sequence ID" value="KAI1896273.1"/>
    <property type="molecule type" value="Genomic_DNA"/>
</dbReference>
<keyword evidence="2" id="KW-0812">Transmembrane</keyword>